<dbReference type="Pfam" id="PF04300">
    <property type="entry name" value="FBA"/>
    <property type="match status" value="1"/>
</dbReference>
<dbReference type="InterPro" id="IPR008979">
    <property type="entry name" value="Galactose-bd-like_sf"/>
</dbReference>
<proteinExistence type="predicted"/>
<dbReference type="AlphaFoldDB" id="A0A8J6K3G7"/>
<dbReference type="PANTHER" id="PTHR12125">
    <property type="entry name" value="F-BOX ONLY PROTEIN 6-LIKE PROTEIN"/>
    <property type="match status" value="1"/>
</dbReference>
<organism evidence="3 4">
    <name type="scientific">Eleutherodactylus coqui</name>
    <name type="common">Puerto Rican coqui</name>
    <dbReference type="NCBI Taxonomy" id="57060"/>
    <lineage>
        <taxon>Eukaryota</taxon>
        <taxon>Metazoa</taxon>
        <taxon>Chordata</taxon>
        <taxon>Craniata</taxon>
        <taxon>Vertebrata</taxon>
        <taxon>Euteleostomi</taxon>
        <taxon>Amphibia</taxon>
        <taxon>Batrachia</taxon>
        <taxon>Anura</taxon>
        <taxon>Neobatrachia</taxon>
        <taxon>Hyloidea</taxon>
        <taxon>Eleutherodactylidae</taxon>
        <taxon>Eleutherodactylinae</taxon>
        <taxon>Eleutherodactylus</taxon>
        <taxon>Eleutherodactylus</taxon>
    </lineage>
</organism>
<dbReference type="GO" id="GO:0006516">
    <property type="term" value="P:glycoprotein catabolic process"/>
    <property type="evidence" value="ECO:0007669"/>
    <property type="project" value="TreeGrafter"/>
</dbReference>
<dbReference type="GO" id="GO:0031146">
    <property type="term" value="P:SCF-dependent proteasomal ubiquitin-dependent protein catabolic process"/>
    <property type="evidence" value="ECO:0007669"/>
    <property type="project" value="TreeGrafter"/>
</dbReference>
<dbReference type="Gene3D" id="2.60.120.260">
    <property type="entry name" value="Galactose-binding domain-like"/>
    <property type="match status" value="1"/>
</dbReference>
<reference evidence="3" key="1">
    <citation type="thesis" date="2020" institute="ProQuest LLC" country="789 East Eisenhower Parkway, Ann Arbor, MI, USA">
        <title>Comparative Genomics and Chromosome Evolution.</title>
        <authorList>
            <person name="Mudd A.B."/>
        </authorList>
    </citation>
    <scope>NUCLEOTIDE SEQUENCE</scope>
    <source>
        <strain evidence="3">HN-11 Male</strain>
        <tissue evidence="3">Kidney and liver</tissue>
    </source>
</reference>
<feature type="compositionally biased region" description="Basic and acidic residues" evidence="1">
    <location>
        <begin position="235"/>
        <end position="248"/>
    </location>
</feature>
<dbReference type="SMART" id="SM01198">
    <property type="entry name" value="FBA"/>
    <property type="match status" value="1"/>
</dbReference>
<feature type="compositionally biased region" description="Basic and acidic residues" evidence="1">
    <location>
        <begin position="135"/>
        <end position="144"/>
    </location>
</feature>
<gene>
    <name evidence="3" type="ORF">GDO78_013321</name>
</gene>
<dbReference type="GO" id="GO:0005737">
    <property type="term" value="C:cytoplasm"/>
    <property type="evidence" value="ECO:0007669"/>
    <property type="project" value="UniProtKB-ARBA"/>
</dbReference>
<feature type="region of interest" description="Disordered" evidence="1">
    <location>
        <begin position="217"/>
        <end position="252"/>
    </location>
</feature>
<feature type="domain" description="FBA" evidence="2">
    <location>
        <begin position="209"/>
        <end position="405"/>
    </location>
</feature>
<feature type="region of interest" description="Disordered" evidence="1">
    <location>
        <begin position="1"/>
        <end position="169"/>
    </location>
</feature>
<sequence>MTAPELEKSKVTTQEHEKPKVTAQDQEKSKEHEMPKMTDQKQDKPAVKPRMIIPEQEKSKEAAQVQEKPNVTVPKLEKPKATSQEQEKSTGTTQEQEKPKMSSQEQEKSEPTAQELEKPITPVQEHDQLTMTVFEQEKHTETSLRPKPPKFKKSTQEPQRNPVQNFIDLTPPVEKEPETAQGWLELFEKEWGLRGRAIILPDNANWKEIYKKKPFGRNLLKSPNPEGLSTTQPPPKEEFDPPPEKKPLETLGDFSGWQISTEDIPVDRSNVPPGVVVCYLPEYSWCVKEQLLDLSSEGLWPELLDSYQPDIYVLDWYEDSKLHKYVYELHVKLLADDKKTILAQLDLTPENAMSGEPKGWNMVSHIFKSYGSGLRYIHFLHKSKDLSVLGFHRTRVADSTLFAQLRG</sequence>
<dbReference type="InterPro" id="IPR007397">
    <property type="entry name" value="F-box-assoc_dom"/>
</dbReference>
<protein>
    <recommendedName>
        <fullName evidence="2">FBA domain-containing protein</fullName>
    </recommendedName>
</protein>
<dbReference type="PROSITE" id="PS51114">
    <property type="entry name" value="FBA"/>
    <property type="match status" value="1"/>
</dbReference>
<dbReference type="Proteomes" id="UP000770717">
    <property type="component" value="Unassembled WGS sequence"/>
</dbReference>
<evidence type="ECO:0000256" key="1">
    <source>
        <dbReference type="SAM" id="MobiDB-lite"/>
    </source>
</evidence>
<dbReference type="GO" id="GO:0019005">
    <property type="term" value="C:SCF ubiquitin ligase complex"/>
    <property type="evidence" value="ECO:0007669"/>
    <property type="project" value="TreeGrafter"/>
</dbReference>
<dbReference type="GO" id="GO:0061630">
    <property type="term" value="F:ubiquitin protein ligase activity"/>
    <property type="evidence" value="ECO:0007669"/>
    <property type="project" value="TreeGrafter"/>
</dbReference>
<dbReference type="GO" id="GO:0036503">
    <property type="term" value="P:ERAD pathway"/>
    <property type="evidence" value="ECO:0007669"/>
    <property type="project" value="TreeGrafter"/>
</dbReference>
<dbReference type="EMBL" id="WNTK01000009">
    <property type="protein sequence ID" value="KAG9478267.1"/>
    <property type="molecule type" value="Genomic_DNA"/>
</dbReference>
<evidence type="ECO:0000313" key="4">
    <source>
        <dbReference type="Proteomes" id="UP000770717"/>
    </source>
</evidence>
<feature type="compositionally biased region" description="Basic and acidic residues" evidence="1">
    <location>
        <begin position="95"/>
        <end position="128"/>
    </location>
</feature>
<keyword evidence="4" id="KW-1185">Reference proteome</keyword>
<name>A0A8J6K3G7_ELECQ</name>
<dbReference type="InterPro" id="IPR039752">
    <property type="entry name" value="F-box_only"/>
</dbReference>
<evidence type="ECO:0000313" key="3">
    <source>
        <dbReference type="EMBL" id="KAG9478267.1"/>
    </source>
</evidence>
<evidence type="ECO:0000259" key="2">
    <source>
        <dbReference type="PROSITE" id="PS51114"/>
    </source>
</evidence>
<feature type="compositionally biased region" description="Basic and acidic residues" evidence="1">
    <location>
        <begin position="75"/>
        <end position="88"/>
    </location>
</feature>
<dbReference type="SUPFAM" id="SSF49785">
    <property type="entry name" value="Galactose-binding domain-like"/>
    <property type="match status" value="1"/>
</dbReference>
<feature type="compositionally biased region" description="Basic and acidic residues" evidence="1">
    <location>
        <begin position="1"/>
        <end position="46"/>
    </location>
</feature>
<dbReference type="PANTHER" id="PTHR12125:SF1">
    <property type="entry name" value="F-BOX ONLY PROTEIN 50"/>
    <property type="match status" value="1"/>
</dbReference>
<accession>A0A8J6K3G7</accession>
<dbReference type="OrthoDB" id="9902077at2759"/>
<comment type="caution">
    <text evidence="3">The sequence shown here is derived from an EMBL/GenBank/DDBJ whole genome shotgun (WGS) entry which is preliminary data.</text>
</comment>
<dbReference type="FunFam" id="2.60.120.260:FF:000012">
    <property type="entry name" value="F-box only protein 2"/>
    <property type="match status" value="1"/>
</dbReference>